<gene>
    <name evidence="1" type="ORF">LSAA_7510</name>
</gene>
<dbReference type="Proteomes" id="UP000675881">
    <property type="component" value="Chromosome 3"/>
</dbReference>
<evidence type="ECO:0000313" key="1">
    <source>
        <dbReference type="EMBL" id="CAF2881890.1"/>
    </source>
</evidence>
<dbReference type="EMBL" id="HG994582">
    <property type="protein sequence ID" value="CAF2881890.1"/>
    <property type="molecule type" value="Genomic_DNA"/>
</dbReference>
<proteinExistence type="predicted"/>
<accession>A0A7R8CP42</accession>
<evidence type="ECO:0000313" key="2">
    <source>
        <dbReference type="Proteomes" id="UP000675881"/>
    </source>
</evidence>
<name>A0A7R8CP42_LEPSM</name>
<keyword evidence="2" id="KW-1185">Reference proteome</keyword>
<sequence>MKKPVTRHSTKLTERFCDYFPKSDSSTGFEISREFEANDGLVSGWMSKAAKAYRTGHLEATKTLLPVATIYHCKQGFSSLVNLKTKYRSRLDPEDRIQVGVTSKSLILILLCQT</sequence>
<organism evidence="1 2">
    <name type="scientific">Lepeophtheirus salmonis</name>
    <name type="common">Salmon louse</name>
    <name type="synonym">Caligus salmonis</name>
    <dbReference type="NCBI Taxonomy" id="72036"/>
    <lineage>
        <taxon>Eukaryota</taxon>
        <taxon>Metazoa</taxon>
        <taxon>Ecdysozoa</taxon>
        <taxon>Arthropoda</taxon>
        <taxon>Crustacea</taxon>
        <taxon>Multicrustacea</taxon>
        <taxon>Hexanauplia</taxon>
        <taxon>Copepoda</taxon>
        <taxon>Siphonostomatoida</taxon>
        <taxon>Caligidae</taxon>
        <taxon>Lepeophtheirus</taxon>
    </lineage>
</organism>
<reference evidence="1" key="1">
    <citation type="submission" date="2021-02" db="EMBL/GenBank/DDBJ databases">
        <authorList>
            <person name="Bekaert M."/>
        </authorList>
    </citation>
    <scope>NUCLEOTIDE SEQUENCE</scope>
    <source>
        <strain evidence="1">IoA-00</strain>
    </source>
</reference>
<dbReference type="AlphaFoldDB" id="A0A7R8CP42"/>
<protein>
    <submittedName>
        <fullName evidence="1">(salmon louse) hypothetical protein</fullName>
    </submittedName>
</protein>